<dbReference type="InterPro" id="IPR001647">
    <property type="entry name" value="HTH_TetR"/>
</dbReference>
<sequence length="224" mass="24659">MTPTPSNRPASGNSAVRARSRAKILSAAKRLFLEDGYDGVNLDRIAAEAGVARQTVYNRFGSKDAVFRAVMEDHWGSLRLETLPSRLTEGLERTGDPAAFLRRLSAALIDFIDETGQIAFTRLVIAESRRAPWIADEFYRLGKEPLIRAFEAGLRDLDEAGTIRCPSPEVAAHQFLGLIQEFVLWPRVMAVPAERMGIPSTETVVEEAIATFLSRYGSPTPPSA</sequence>
<dbReference type="PROSITE" id="PS50977">
    <property type="entry name" value="HTH_TETR_2"/>
    <property type="match status" value="1"/>
</dbReference>
<dbReference type="PANTHER" id="PTHR30055">
    <property type="entry name" value="HTH-TYPE TRANSCRIPTIONAL REGULATOR RUTR"/>
    <property type="match status" value="1"/>
</dbReference>
<dbReference type="RefSeq" id="WP_381079286.1">
    <property type="nucleotide sequence ID" value="NZ_JBHUDX010000013.1"/>
</dbReference>
<feature type="domain" description="HTH tetR-type" evidence="3">
    <location>
        <begin position="18"/>
        <end position="78"/>
    </location>
</feature>
<dbReference type="EMBL" id="JBHUDX010000013">
    <property type="protein sequence ID" value="MFD1657788.1"/>
    <property type="molecule type" value="Genomic_DNA"/>
</dbReference>
<keyword evidence="1 2" id="KW-0238">DNA-binding</keyword>
<feature type="DNA-binding region" description="H-T-H motif" evidence="2">
    <location>
        <begin position="41"/>
        <end position="60"/>
    </location>
</feature>
<protein>
    <submittedName>
        <fullName evidence="4">TetR/AcrR family transcriptional regulator</fullName>
    </submittedName>
</protein>
<dbReference type="InterPro" id="IPR009057">
    <property type="entry name" value="Homeodomain-like_sf"/>
</dbReference>
<organism evidence="4 5">
    <name type="scientific">Streptomyces caeni</name>
    <dbReference type="NCBI Taxonomy" id="2307231"/>
    <lineage>
        <taxon>Bacteria</taxon>
        <taxon>Bacillati</taxon>
        <taxon>Actinomycetota</taxon>
        <taxon>Actinomycetes</taxon>
        <taxon>Kitasatosporales</taxon>
        <taxon>Streptomycetaceae</taxon>
        <taxon>Streptomyces</taxon>
    </lineage>
</organism>
<name>A0ABW4IMN1_9ACTN</name>
<keyword evidence="5" id="KW-1185">Reference proteome</keyword>
<gene>
    <name evidence="4" type="ORF">ACFSL4_06020</name>
</gene>
<dbReference type="PRINTS" id="PR00455">
    <property type="entry name" value="HTHTETR"/>
</dbReference>
<evidence type="ECO:0000259" key="3">
    <source>
        <dbReference type="PROSITE" id="PS50977"/>
    </source>
</evidence>
<proteinExistence type="predicted"/>
<comment type="caution">
    <text evidence="4">The sequence shown here is derived from an EMBL/GenBank/DDBJ whole genome shotgun (WGS) entry which is preliminary data.</text>
</comment>
<evidence type="ECO:0000313" key="4">
    <source>
        <dbReference type="EMBL" id="MFD1657788.1"/>
    </source>
</evidence>
<dbReference type="InterPro" id="IPR036271">
    <property type="entry name" value="Tet_transcr_reg_TetR-rel_C_sf"/>
</dbReference>
<dbReference type="Gene3D" id="1.10.10.60">
    <property type="entry name" value="Homeodomain-like"/>
    <property type="match status" value="1"/>
</dbReference>
<dbReference type="Pfam" id="PF14246">
    <property type="entry name" value="TetR_C_7"/>
    <property type="match status" value="1"/>
</dbReference>
<dbReference type="SUPFAM" id="SSF46689">
    <property type="entry name" value="Homeodomain-like"/>
    <property type="match status" value="1"/>
</dbReference>
<dbReference type="SUPFAM" id="SSF48498">
    <property type="entry name" value="Tetracyclin repressor-like, C-terminal domain"/>
    <property type="match status" value="1"/>
</dbReference>
<dbReference type="InterPro" id="IPR050109">
    <property type="entry name" value="HTH-type_TetR-like_transc_reg"/>
</dbReference>
<dbReference type="InterPro" id="IPR039536">
    <property type="entry name" value="TetR_C_Proteobacteria"/>
</dbReference>
<dbReference type="Gene3D" id="1.10.357.10">
    <property type="entry name" value="Tetracycline Repressor, domain 2"/>
    <property type="match status" value="1"/>
</dbReference>
<reference evidence="5" key="1">
    <citation type="journal article" date="2019" name="Int. J. Syst. Evol. Microbiol.">
        <title>The Global Catalogue of Microorganisms (GCM) 10K type strain sequencing project: providing services to taxonomists for standard genome sequencing and annotation.</title>
        <authorList>
            <consortium name="The Broad Institute Genomics Platform"/>
            <consortium name="The Broad Institute Genome Sequencing Center for Infectious Disease"/>
            <person name="Wu L."/>
            <person name="Ma J."/>
        </authorList>
    </citation>
    <scope>NUCLEOTIDE SEQUENCE [LARGE SCALE GENOMIC DNA]</scope>
    <source>
        <strain evidence="5">CGMCC 1.12470</strain>
    </source>
</reference>
<evidence type="ECO:0000256" key="1">
    <source>
        <dbReference type="ARBA" id="ARBA00023125"/>
    </source>
</evidence>
<evidence type="ECO:0000256" key="2">
    <source>
        <dbReference type="PROSITE-ProRule" id="PRU00335"/>
    </source>
</evidence>
<dbReference type="Pfam" id="PF00440">
    <property type="entry name" value="TetR_N"/>
    <property type="match status" value="1"/>
</dbReference>
<dbReference type="Proteomes" id="UP001597261">
    <property type="component" value="Unassembled WGS sequence"/>
</dbReference>
<accession>A0ABW4IMN1</accession>
<dbReference type="PANTHER" id="PTHR30055:SF146">
    <property type="entry name" value="HTH-TYPE TRANSCRIPTIONAL DUAL REGULATOR CECR"/>
    <property type="match status" value="1"/>
</dbReference>
<evidence type="ECO:0000313" key="5">
    <source>
        <dbReference type="Proteomes" id="UP001597261"/>
    </source>
</evidence>